<dbReference type="EMBL" id="PQWO01000013">
    <property type="protein sequence ID" value="PZD71887.1"/>
    <property type="molecule type" value="Genomic_DNA"/>
</dbReference>
<reference evidence="4 5" key="1">
    <citation type="journal article" date="2018" name="Sci. Rep.">
        <title>A novel species of the marine cyanobacterium Acaryochloris with a unique pigment content and lifestyle.</title>
        <authorList>
            <person name="Partensky F."/>
            <person name="Six C."/>
            <person name="Ratin M."/>
            <person name="Garczarek L."/>
            <person name="Vaulot D."/>
            <person name="Probert I."/>
            <person name="Calteau A."/>
            <person name="Gourvil P."/>
            <person name="Marie D."/>
            <person name="Grebert T."/>
            <person name="Bouchier C."/>
            <person name="Le Panse S."/>
            <person name="Gachenot M."/>
            <person name="Rodriguez F."/>
            <person name="Garrido J.L."/>
        </authorList>
    </citation>
    <scope>NUCLEOTIDE SEQUENCE [LARGE SCALE GENOMIC DNA]</scope>
    <source>
        <strain evidence="4 5">RCC1774</strain>
    </source>
</reference>
<dbReference type="PANTHER" id="PTHR32347">
    <property type="entry name" value="EFFLUX SYSTEM COMPONENT YKNX-RELATED"/>
    <property type="match status" value="1"/>
</dbReference>
<dbReference type="InterPro" id="IPR014315">
    <property type="entry name" value="ABC_heterocyst_DevB"/>
</dbReference>
<keyword evidence="2 3" id="KW-0175">Coiled coil</keyword>
<dbReference type="Proteomes" id="UP000248857">
    <property type="component" value="Unassembled WGS sequence"/>
</dbReference>
<dbReference type="OrthoDB" id="264111at2"/>
<dbReference type="AlphaFoldDB" id="A0A2W1JT84"/>
<evidence type="ECO:0000256" key="2">
    <source>
        <dbReference type="ARBA" id="ARBA00023054"/>
    </source>
</evidence>
<dbReference type="NCBIfam" id="TIGR02971">
    <property type="entry name" value="heterocyst_DevB"/>
    <property type="match status" value="1"/>
</dbReference>
<proteinExistence type="predicted"/>
<name>A0A2W1JT84_9CYAN</name>
<dbReference type="GO" id="GO:0030313">
    <property type="term" value="C:cell envelope"/>
    <property type="evidence" value="ECO:0007669"/>
    <property type="project" value="UniProtKB-SubCell"/>
</dbReference>
<dbReference type="PRINTS" id="PR01490">
    <property type="entry name" value="RTXTOXIND"/>
</dbReference>
<protein>
    <submittedName>
        <fullName evidence="4">Uncharacterized protein</fullName>
    </submittedName>
</protein>
<dbReference type="RefSeq" id="WP_110987642.1">
    <property type="nucleotide sequence ID" value="NZ_CAWNWM010000013.1"/>
</dbReference>
<keyword evidence="5" id="KW-1185">Reference proteome</keyword>
<evidence type="ECO:0000313" key="5">
    <source>
        <dbReference type="Proteomes" id="UP000248857"/>
    </source>
</evidence>
<accession>A0A2W1JT84</accession>
<comment type="subcellular location">
    <subcellularLocation>
        <location evidence="1">Cell envelope</location>
    </subcellularLocation>
</comment>
<feature type="coiled-coil region" evidence="3">
    <location>
        <begin position="231"/>
        <end position="301"/>
    </location>
</feature>
<dbReference type="SUPFAM" id="SSF111369">
    <property type="entry name" value="HlyD-like secretion proteins"/>
    <property type="match status" value="2"/>
</dbReference>
<evidence type="ECO:0000256" key="1">
    <source>
        <dbReference type="ARBA" id="ARBA00004196"/>
    </source>
</evidence>
<comment type="caution">
    <text evidence="4">The sequence shown here is derived from an EMBL/GenBank/DDBJ whole genome shotgun (WGS) entry which is preliminary data.</text>
</comment>
<evidence type="ECO:0000256" key="3">
    <source>
        <dbReference type="SAM" id="Coils"/>
    </source>
</evidence>
<dbReference type="Gene3D" id="1.10.287.470">
    <property type="entry name" value="Helix hairpin bin"/>
    <property type="match status" value="1"/>
</dbReference>
<feature type="coiled-coil region" evidence="3">
    <location>
        <begin position="168"/>
        <end position="202"/>
    </location>
</feature>
<evidence type="ECO:0000313" key="4">
    <source>
        <dbReference type="EMBL" id="PZD71887.1"/>
    </source>
</evidence>
<gene>
    <name evidence="4" type="ORF">C1752_04419</name>
</gene>
<organism evidence="4 5">
    <name type="scientific">Acaryochloris thomasi RCC1774</name>
    <dbReference type="NCBI Taxonomy" id="1764569"/>
    <lineage>
        <taxon>Bacteria</taxon>
        <taxon>Bacillati</taxon>
        <taxon>Cyanobacteriota</taxon>
        <taxon>Cyanophyceae</taxon>
        <taxon>Acaryochloridales</taxon>
        <taxon>Acaryochloridaceae</taxon>
        <taxon>Acaryochloris</taxon>
        <taxon>Acaryochloris thomasi</taxon>
    </lineage>
</organism>
<dbReference type="PANTHER" id="PTHR32347:SF27">
    <property type="entry name" value="RND EFFLUX PUMP MEMBRANE FUSION PROTEIN BARREL-SANDWICH DOMAIN-CONTAINING PROTEIN"/>
    <property type="match status" value="1"/>
</dbReference>
<dbReference type="InterPro" id="IPR050465">
    <property type="entry name" value="UPF0194_transport"/>
</dbReference>
<dbReference type="Gene3D" id="2.40.30.170">
    <property type="match status" value="1"/>
</dbReference>
<sequence>MNSLPLKLKPKPWLLGTVFAGLAVTGGIVSIGLSQGGWIATQSSESITAQTSELPSVAALGRLEPTGEIVEIAAPLALDGDRLADLLVQVGDTVEPGDPIAVLDSHDRLEDEVTQAQAQLRVAQAGLAQVQAGAKTGAIEAQRATVIQQSAELAGQSRVQREAISRVEAQYEGDRNAQTAEVQRLQAELRTAETELVRYKSLYEAGAVSASLFDSKQLSVDTTRQALKQAQAVLSRTITTAQRQLKEARAELARLGSTGQAQLATARSRLDEVAEVRPVDVQVAQAEVATAQASLLKAQKNLSRATIKAPRAGQILKIYTQPGEQLSTEGIVALGQTGQMLAVAEVYQSDISRVEMGQPVTVRGQGFDDELQGKVIEIGRQISRQQVFSGDPGENLDRRVVEVKIALNSKDSQRVANLSNLQVQAIIQVSKGR</sequence>